<proteinExistence type="predicted"/>
<comment type="caution">
    <text evidence="1">The sequence shown here is derived from an EMBL/GenBank/DDBJ whole genome shotgun (WGS) entry which is preliminary data.</text>
</comment>
<organism evidence="1">
    <name type="scientific">marine sediment metagenome</name>
    <dbReference type="NCBI Taxonomy" id="412755"/>
    <lineage>
        <taxon>unclassified sequences</taxon>
        <taxon>metagenomes</taxon>
        <taxon>ecological metagenomes</taxon>
    </lineage>
</organism>
<reference evidence="1" key="1">
    <citation type="journal article" date="2015" name="Nature">
        <title>Complex archaea that bridge the gap between prokaryotes and eukaryotes.</title>
        <authorList>
            <person name="Spang A."/>
            <person name="Saw J.H."/>
            <person name="Jorgensen S.L."/>
            <person name="Zaremba-Niedzwiedzka K."/>
            <person name="Martijn J."/>
            <person name="Lind A.E."/>
            <person name="van Eijk R."/>
            <person name="Schleper C."/>
            <person name="Guy L."/>
            <person name="Ettema T.J."/>
        </authorList>
    </citation>
    <scope>NUCLEOTIDE SEQUENCE</scope>
</reference>
<name>A0A0F9QA94_9ZZZZ</name>
<gene>
    <name evidence="1" type="ORF">LCGC14_0728970</name>
</gene>
<dbReference type="AlphaFoldDB" id="A0A0F9QA94"/>
<dbReference type="EMBL" id="LAZR01001681">
    <property type="protein sequence ID" value="KKN40875.1"/>
    <property type="molecule type" value="Genomic_DNA"/>
</dbReference>
<sequence>MKDDAKQAIVKTYISLMKKDDITLDDKLQLLFELDPRSEIYNYLLYNIFTNIEEDNIRRHCVIFMDDTHLRAAMTVVPKWFEDE</sequence>
<evidence type="ECO:0000313" key="1">
    <source>
        <dbReference type="EMBL" id="KKN40875.1"/>
    </source>
</evidence>
<accession>A0A0F9QA94</accession>
<protein>
    <submittedName>
        <fullName evidence="1">Uncharacterized protein</fullName>
    </submittedName>
</protein>